<dbReference type="Gene3D" id="3.30.230.10">
    <property type="match status" value="1"/>
</dbReference>
<evidence type="ECO:0000256" key="2">
    <source>
        <dbReference type="ARBA" id="ARBA00022694"/>
    </source>
</evidence>
<evidence type="ECO:0000256" key="6">
    <source>
        <dbReference type="ARBA" id="ARBA00022884"/>
    </source>
</evidence>
<dbReference type="PROSITE" id="PS00648">
    <property type="entry name" value="RIBONUCLEASE_P"/>
    <property type="match status" value="1"/>
</dbReference>
<comment type="function">
    <text evidence="1 7">RNaseP catalyzes the removal of the 5'-leader sequence from pre-tRNA to produce the mature 5'-terminus. It can also cleave other RNA substrates such as 4.5S RNA. The protein component plays an auxiliary but essential role in vivo by binding to the 5'-leader sequence and broadening the substrate specificity of the ribozyme.</text>
</comment>
<dbReference type="PANTHER" id="PTHR33992:SF1">
    <property type="entry name" value="RIBONUCLEASE P PROTEIN COMPONENT"/>
    <property type="match status" value="1"/>
</dbReference>
<dbReference type="EMBL" id="VBAO01000446">
    <property type="protein sequence ID" value="TMI77605.1"/>
    <property type="molecule type" value="Genomic_DNA"/>
</dbReference>
<evidence type="ECO:0000256" key="7">
    <source>
        <dbReference type="HAMAP-Rule" id="MF_00227"/>
    </source>
</evidence>
<proteinExistence type="inferred from homology"/>
<organism evidence="10 11">
    <name type="scientific">Candidatus Segetimicrobium genomatis</name>
    <dbReference type="NCBI Taxonomy" id="2569760"/>
    <lineage>
        <taxon>Bacteria</taxon>
        <taxon>Bacillati</taxon>
        <taxon>Candidatus Sysuimicrobiota</taxon>
        <taxon>Candidatus Sysuimicrobiia</taxon>
        <taxon>Candidatus Sysuimicrobiales</taxon>
        <taxon>Candidatus Segetimicrobiaceae</taxon>
        <taxon>Candidatus Segetimicrobium</taxon>
    </lineage>
</organism>
<dbReference type="GO" id="GO:0000049">
    <property type="term" value="F:tRNA binding"/>
    <property type="evidence" value="ECO:0007669"/>
    <property type="project" value="UniProtKB-UniRule"/>
</dbReference>
<keyword evidence="3 7" id="KW-0540">Nuclease</keyword>
<dbReference type="GO" id="GO:0001682">
    <property type="term" value="P:tRNA 5'-leader removal"/>
    <property type="evidence" value="ECO:0007669"/>
    <property type="project" value="UniProtKB-UniRule"/>
</dbReference>
<comment type="caution">
    <text evidence="10">The sequence shown here is derived from an EMBL/GenBank/DDBJ whole genome shotgun (WGS) entry which is preliminary data.</text>
</comment>
<feature type="region of interest" description="Disordered" evidence="9">
    <location>
        <begin position="39"/>
        <end position="96"/>
    </location>
</feature>
<dbReference type="InterPro" id="IPR000100">
    <property type="entry name" value="RNase_P"/>
</dbReference>
<gene>
    <name evidence="7 10" type="primary">rnpA</name>
    <name evidence="10" type="ORF">E6H04_13880</name>
</gene>
<dbReference type="NCBIfam" id="TIGR00188">
    <property type="entry name" value="rnpA"/>
    <property type="match status" value="1"/>
</dbReference>
<dbReference type="HAMAP" id="MF_00227">
    <property type="entry name" value="RNase_P"/>
    <property type="match status" value="1"/>
</dbReference>
<feature type="compositionally biased region" description="Low complexity" evidence="9">
    <location>
        <begin position="74"/>
        <end position="87"/>
    </location>
</feature>
<evidence type="ECO:0000256" key="8">
    <source>
        <dbReference type="NCBIfam" id="TIGR00188"/>
    </source>
</evidence>
<name>A0A537J269_9BACT</name>
<evidence type="ECO:0000313" key="10">
    <source>
        <dbReference type="EMBL" id="TMI77605.1"/>
    </source>
</evidence>
<dbReference type="SUPFAM" id="SSF54211">
    <property type="entry name" value="Ribosomal protein S5 domain 2-like"/>
    <property type="match status" value="1"/>
</dbReference>
<dbReference type="EC" id="3.1.26.5" evidence="7 8"/>
<sequence length="222" mass="24005">MVITRLSTPWDLARIALNGPMFLCYSGLWRRACPSISGAARSRTAGGRPCEAYVSAKQTASEQDPRISRPNANPGGQEHAPAEAGQGAPPPGLVLSDAARAQGGHERLRAAGSVEFRRVYREGRRFPGSILVLYVRPTEGPRKVGITAGRRFKGAVARNRAKRRLREAFRRIAGRLRDQGDLVLVARPQALTAPFDMLISEMETLLVAGHMLAEGASREVGG</sequence>
<evidence type="ECO:0000256" key="9">
    <source>
        <dbReference type="SAM" id="MobiDB-lite"/>
    </source>
</evidence>
<dbReference type="GO" id="GO:0042781">
    <property type="term" value="F:3'-tRNA processing endoribonuclease activity"/>
    <property type="evidence" value="ECO:0007669"/>
    <property type="project" value="TreeGrafter"/>
</dbReference>
<comment type="catalytic activity">
    <reaction evidence="7">
        <text>Endonucleolytic cleavage of RNA, removing 5'-extranucleotides from tRNA precursor.</text>
        <dbReference type="EC" id="3.1.26.5"/>
    </reaction>
</comment>
<dbReference type="PANTHER" id="PTHR33992">
    <property type="entry name" value="RIBONUCLEASE P PROTEIN COMPONENT"/>
    <property type="match status" value="1"/>
</dbReference>
<dbReference type="InterPro" id="IPR020539">
    <property type="entry name" value="RNase_P_CS"/>
</dbReference>
<evidence type="ECO:0000256" key="3">
    <source>
        <dbReference type="ARBA" id="ARBA00022722"/>
    </source>
</evidence>
<dbReference type="AlphaFoldDB" id="A0A537J269"/>
<keyword evidence="5 7" id="KW-0378">Hydrolase</keyword>
<comment type="subunit">
    <text evidence="7">Consists of a catalytic RNA component (M1 or rnpB) and a protein subunit.</text>
</comment>
<keyword evidence="4 7" id="KW-0255">Endonuclease</keyword>
<evidence type="ECO:0000256" key="1">
    <source>
        <dbReference type="ARBA" id="ARBA00002663"/>
    </source>
</evidence>
<dbReference type="InterPro" id="IPR014721">
    <property type="entry name" value="Ribsml_uS5_D2-typ_fold_subgr"/>
</dbReference>
<protein>
    <recommendedName>
        <fullName evidence="7 8">Ribonuclease P protein component</fullName>
        <shortName evidence="7">RNase P protein</shortName>
        <shortName evidence="7">RNaseP protein</shortName>
        <ecNumber evidence="7 8">3.1.26.5</ecNumber>
    </recommendedName>
    <alternativeName>
        <fullName evidence="7">Protein C5</fullName>
    </alternativeName>
</protein>
<keyword evidence="2 7" id="KW-0819">tRNA processing</keyword>
<dbReference type="Pfam" id="PF00825">
    <property type="entry name" value="Ribonuclease_P"/>
    <property type="match status" value="1"/>
</dbReference>
<evidence type="ECO:0000256" key="4">
    <source>
        <dbReference type="ARBA" id="ARBA00022759"/>
    </source>
</evidence>
<dbReference type="GO" id="GO:0004526">
    <property type="term" value="F:ribonuclease P activity"/>
    <property type="evidence" value="ECO:0007669"/>
    <property type="project" value="UniProtKB-UniRule"/>
</dbReference>
<dbReference type="GO" id="GO:0030677">
    <property type="term" value="C:ribonuclease P complex"/>
    <property type="evidence" value="ECO:0007669"/>
    <property type="project" value="TreeGrafter"/>
</dbReference>
<evidence type="ECO:0000313" key="11">
    <source>
        <dbReference type="Proteomes" id="UP000320048"/>
    </source>
</evidence>
<comment type="similarity">
    <text evidence="7">Belongs to the RnpA family.</text>
</comment>
<keyword evidence="6 7" id="KW-0694">RNA-binding</keyword>
<evidence type="ECO:0000256" key="5">
    <source>
        <dbReference type="ARBA" id="ARBA00022801"/>
    </source>
</evidence>
<dbReference type="Proteomes" id="UP000320048">
    <property type="component" value="Unassembled WGS sequence"/>
</dbReference>
<accession>A0A537J269</accession>
<dbReference type="InterPro" id="IPR020568">
    <property type="entry name" value="Ribosomal_Su5_D2-typ_SF"/>
</dbReference>
<reference evidence="10 11" key="1">
    <citation type="journal article" date="2019" name="Nat. Microbiol.">
        <title>Mediterranean grassland soil C-N compound turnover is dependent on rainfall and depth, and is mediated by genomically divergent microorganisms.</title>
        <authorList>
            <person name="Diamond S."/>
            <person name="Andeer P.F."/>
            <person name="Li Z."/>
            <person name="Crits-Christoph A."/>
            <person name="Burstein D."/>
            <person name="Anantharaman K."/>
            <person name="Lane K.R."/>
            <person name="Thomas B.C."/>
            <person name="Pan C."/>
            <person name="Northen T.R."/>
            <person name="Banfield J.F."/>
        </authorList>
    </citation>
    <scope>NUCLEOTIDE SEQUENCE [LARGE SCALE GENOMIC DNA]</scope>
    <source>
        <strain evidence="10">NP_7</strain>
    </source>
</reference>